<reference evidence="2" key="1">
    <citation type="submission" date="2020-11" db="EMBL/GenBank/DDBJ databases">
        <authorList>
            <consortium name="DOE Joint Genome Institute"/>
            <person name="Ahrendt S."/>
            <person name="Riley R."/>
            <person name="Andreopoulos W."/>
            <person name="Labutti K."/>
            <person name="Pangilinan J."/>
            <person name="Ruiz-Duenas F.J."/>
            <person name="Barrasa J.M."/>
            <person name="Sanchez-Garcia M."/>
            <person name="Camarero S."/>
            <person name="Miyauchi S."/>
            <person name="Serrano A."/>
            <person name="Linde D."/>
            <person name="Babiker R."/>
            <person name="Drula E."/>
            <person name="Ayuso-Fernandez I."/>
            <person name="Pacheco R."/>
            <person name="Padilla G."/>
            <person name="Ferreira P."/>
            <person name="Barriuso J."/>
            <person name="Kellner H."/>
            <person name="Castanera R."/>
            <person name="Alfaro M."/>
            <person name="Ramirez L."/>
            <person name="Pisabarro A.G."/>
            <person name="Kuo A."/>
            <person name="Tritt A."/>
            <person name="Lipzen A."/>
            <person name="He G."/>
            <person name="Yan M."/>
            <person name="Ng V."/>
            <person name="Cullen D."/>
            <person name="Martin F."/>
            <person name="Rosso M.-N."/>
            <person name="Henrissat B."/>
            <person name="Hibbett D."/>
            <person name="Martinez A.T."/>
            <person name="Grigoriev I.V."/>
        </authorList>
    </citation>
    <scope>NUCLEOTIDE SEQUENCE</scope>
    <source>
        <strain evidence="2">CBS 506.95</strain>
    </source>
</reference>
<sequence>MSSSSSPSHHSPALSQGSATSSRSCGAMNVLGLKCPKKFESDKEARLLWAEAKNARASYERIKTDKLRELEIILQSIQTTENALNEADHFIGKLYYVIKKSGLKPPPFSGDVHDTNSYTHTIEFNDDQYLGVTLD</sequence>
<feature type="compositionally biased region" description="Polar residues" evidence="1">
    <location>
        <begin position="13"/>
        <end position="23"/>
    </location>
</feature>
<protein>
    <submittedName>
        <fullName evidence="2">Uncharacterized protein</fullName>
    </submittedName>
</protein>
<comment type="caution">
    <text evidence="2">The sequence shown here is derived from an EMBL/GenBank/DDBJ whole genome shotgun (WGS) entry which is preliminary data.</text>
</comment>
<evidence type="ECO:0000256" key="1">
    <source>
        <dbReference type="SAM" id="MobiDB-lite"/>
    </source>
</evidence>
<organism evidence="2 3">
    <name type="scientific">Crepidotus variabilis</name>
    <dbReference type="NCBI Taxonomy" id="179855"/>
    <lineage>
        <taxon>Eukaryota</taxon>
        <taxon>Fungi</taxon>
        <taxon>Dikarya</taxon>
        <taxon>Basidiomycota</taxon>
        <taxon>Agaricomycotina</taxon>
        <taxon>Agaricomycetes</taxon>
        <taxon>Agaricomycetidae</taxon>
        <taxon>Agaricales</taxon>
        <taxon>Agaricineae</taxon>
        <taxon>Crepidotaceae</taxon>
        <taxon>Crepidotus</taxon>
    </lineage>
</organism>
<gene>
    <name evidence="2" type="ORF">CPB83DRAFT_900020</name>
</gene>
<dbReference type="EMBL" id="MU157966">
    <property type="protein sequence ID" value="KAF9522017.1"/>
    <property type="molecule type" value="Genomic_DNA"/>
</dbReference>
<feature type="compositionally biased region" description="Low complexity" evidence="1">
    <location>
        <begin position="1"/>
        <end position="12"/>
    </location>
</feature>
<feature type="region of interest" description="Disordered" evidence="1">
    <location>
        <begin position="1"/>
        <end position="23"/>
    </location>
</feature>
<proteinExistence type="predicted"/>
<keyword evidence="3" id="KW-1185">Reference proteome</keyword>
<accession>A0A9P6JI55</accession>
<dbReference type="Proteomes" id="UP000807306">
    <property type="component" value="Unassembled WGS sequence"/>
</dbReference>
<evidence type="ECO:0000313" key="2">
    <source>
        <dbReference type="EMBL" id="KAF9522017.1"/>
    </source>
</evidence>
<name>A0A9P6JI55_9AGAR</name>
<evidence type="ECO:0000313" key="3">
    <source>
        <dbReference type="Proteomes" id="UP000807306"/>
    </source>
</evidence>
<dbReference type="AlphaFoldDB" id="A0A9P6JI55"/>